<sequence length="284" mass="31654">MYTLKENVSNQLSRFFAESQNSSSPLPSPCSSADTSQARPFSDGGKSFSSYFHFTVPSLNFGGSGSNKHQHELKPIHSRPFRWGSKGLKQEDEHSVRYHECNTVSEDENLKNYCEDSKESIEVSVNKQTDKTLDSNDVGASGRSSSDSDVFEEAREQQTPRSPVFHLMNESSFISSELYDFLHSSLPNIVKGCQWVLLYSTLKHGISLPDTYSQECRSFRSLFVGANRYYYMCLNDLLALGGGCNFALCLDGDLLNGTSGPCETFGNLCLAHQPEFVLKNVEVI</sequence>
<dbReference type="Proteomes" id="UP000467840">
    <property type="component" value="Chromosome 3"/>
</dbReference>
<dbReference type="AlphaFoldDB" id="A0A6A6K9S1"/>
<feature type="region of interest" description="Disordered" evidence="1">
    <location>
        <begin position="124"/>
        <end position="158"/>
    </location>
</feature>
<proteinExistence type="predicted"/>
<dbReference type="Pfam" id="PF07534">
    <property type="entry name" value="TLD"/>
    <property type="match status" value="1"/>
</dbReference>
<organism evidence="3 4">
    <name type="scientific">Hevea brasiliensis</name>
    <name type="common">Para rubber tree</name>
    <name type="synonym">Siphonia brasiliensis</name>
    <dbReference type="NCBI Taxonomy" id="3981"/>
    <lineage>
        <taxon>Eukaryota</taxon>
        <taxon>Viridiplantae</taxon>
        <taxon>Streptophyta</taxon>
        <taxon>Embryophyta</taxon>
        <taxon>Tracheophyta</taxon>
        <taxon>Spermatophyta</taxon>
        <taxon>Magnoliopsida</taxon>
        <taxon>eudicotyledons</taxon>
        <taxon>Gunneridae</taxon>
        <taxon>Pentapetalae</taxon>
        <taxon>rosids</taxon>
        <taxon>fabids</taxon>
        <taxon>Malpighiales</taxon>
        <taxon>Euphorbiaceae</taxon>
        <taxon>Crotonoideae</taxon>
        <taxon>Micrandreae</taxon>
        <taxon>Hevea</taxon>
    </lineage>
</organism>
<accession>A0A6A6K9S1</accession>
<feature type="compositionally biased region" description="Low complexity" evidence="1">
    <location>
        <begin position="19"/>
        <end position="32"/>
    </location>
</feature>
<feature type="region of interest" description="Disordered" evidence="1">
    <location>
        <begin position="18"/>
        <end position="41"/>
    </location>
</feature>
<evidence type="ECO:0000313" key="3">
    <source>
        <dbReference type="EMBL" id="KAF2285547.1"/>
    </source>
</evidence>
<comment type="caution">
    <text evidence="3">The sequence shown here is derived from an EMBL/GenBank/DDBJ whole genome shotgun (WGS) entry which is preliminary data.</text>
</comment>
<keyword evidence="4" id="KW-1185">Reference proteome</keyword>
<dbReference type="InterPro" id="IPR006571">
    <property type="entry name" value="TLDc_dom"/>
</dbReference>
<dbReference type="EMBL" id="JAAGAX010000017">
    <property type="protein sequence ID" value="KAF2285547.1"/>
    <property type="molecule type" value="Genomic_DNA"/>
</dbReference>
<gene>
    <name evidence="3" type="ORF">GH714_005417</name>
</gene>
<evidence type="ECO:0000256" key="1">
    <source>
        <dbReference type="SAM" id="MobiDB-lite"/>
    </source>
</evidence>
<feature type="domain" description="TLDc" evidence="2">
    <location>
        <begin position="171"/>
        <end position="284"/>
    </location>
</feature>
<dbReference type="SMART" id="SM00584">
    <property type="entry name" value="TLDc"/>
    <property type="match status" value="1"/>
</dbReference>
<reference evidence="3 4" key="1">
    <citation type="journal article" date="2020" name="Mol. Plant">
        <title>The Chromosome-Based Rubber Tree Genome Provides New Insights into Spurge Genome Evolution and Rubber Biosynthesis.</title>
        <authorList>
            <person name="Liu J."/>
            <person name="Shi C."/>
            <person name="Shi C.C."/>
            <person name="Li W."/>
            <person name="Zhang Q.J."/>
            <person name="Zhang Y."/>
            <person name="Li K."/>
            <person name="Lu H.F."/>
            <person name="Shi C."/>
            <person name="Zhu S.T."/>
            <person name="Xiao Z.Y."/>
            <person name="Nan H."/>
            <person name="Yue Y."/>
            <person name="Zhu X.G."/>
            <person name="Wu Y."/>
            <person name="Hong X.N."/>
            <person name="Fan G.Y."/>
            <person name="Tong Y."/>
            <person name="Zhang D."/>
            <person name="Mao C.L."/>
            <person name="Liu Y.L."/>
            <person name="Hao S.J."/>
            <person name="Liu W.Q."/>
            <person name="Lv M.Q."/>
            <person name="Zhang H.B."/>
            <person name="Liu Y."/>
            <person name="Hu-Tang G.R."/>
            <person name="Wang J.P."/>
            <person name="Wang J.H."/>
            <person name="Sun Y.H."/>
            <person name="Ni S.B."/>
            <person name="Chen W.B."/>
            <person name="Zhang X.C."/>
            <person name="Jiao Y.N."/>
            <person name="Eichler E.E."/>
            <person name="Li G.H."/>
            <person name="Liu X."/>
            <person name="Gao L.Z."/>
        </authorList>
    </citation>
    <scope>NUCLEOTIDE SEQUENCE [LARGE SCALE GENOMIC DNA]</scope>
    <source>
        <strain evidence="4">cv. GT1</strain>
        <tissue evidence="3">Leaf</tissue>
    </source>
</reference>
<name>A0A6A6K9S1_HEVBR</name>
<dbReference type="PANTHER" id="PTHR23354">
    <property type="entry name" value="NUCLEOLAR PROTEIN 7/ESTROGEN RECEPTOR COACTIVATOR-RELATED"/>
    <property type="match status" value="1"/>
</dbReference>
<evidence type="ECO:0000313" key="4">
    <source>
        <dbReference type="Proteomes" id="UP000467840"/>
    </source>
</evidence>
<dbReference type="PANTHER" id="PTHR23354:SF74">
    <property type="entry name" value="TLD-DOMAIN CONTAINING NUCLEOLAR PROTEIN"/>
    <property type="match status" value="1"/>
</dbReference>
<feature type="region of interest" description="Disordered" evidence="1">
    <location>
        <begin position="63"/>
        <end position="89"/>
    </location>
</feature>
<protein>
    <recommendedName>
        <fullName evidence="2">TLDc domain-containing protein</fullName>
    </recommendedName>
</protein>
<evidence type="ECO:0000259" key="2">
    <source>
        <dbReference type="SMART" id="SM00584"/>
    </source>
</evidence>